<protein>
    <recommendedName>
        <fullName evidence="4">G-protein coupled receptors family 3 profile domain-containing protein</fullName>
    </recommendedName>
</protein>
<sequence length="428" mass="48483">MVTISYFIIFFTISSLVSHSESLIIEGQQDGDTPAPHWVFANSSFVVSGSVAAAVSKAALRSCRLDHAQIANRFVKLPSDSLIMGSCTLQFIQQCQKYNCLGIISHKRTFEMGDWLWRPNLSRDPFTNLPIVSVEKEIGDRIDELLTENPSRILNVASGDPNEEDSVISVVWLNGAWSFISLYCLVNLVHILYKFASWCMIKDRLRRQQTMFLTLGILIPLFIACVLRLAATTNLGFSFSGRLIPLNWFRFCMGLQVTTMFLCVVVMILCLKDVIDNASQALDQTRSRWTKIVTLTIATLLVVVDYFITIYTTPVLISESYALIYVIILLPIGFVFILYGYRVTQHLFIVRVQENEMRLRRSFAVRVRDTGFCIFLTISAGLWNSLSRNIYPFWTSLALACFYANLLTTVLIGCIRLPKTKLEPLAAK</sequence>
<feature type="transmembrane region" description="Helical" evidence="1">
    <location>
        <begin position="363"/>
        <end position="384"/>
    </location>
</feature>
<proteinExistence type="predicted"/>
<feature type="transmembrane region" description="Helical" evidence="1">
    <location>
        <begin position="390"/>
        <end position="415"/>
    </location>
</feature>
<feature type="transmembrane region" description="Helical" evidence="1">
    <location>
        <begin position="248"/>
        <end position="271"/>
    </location>
</feature>
<evidence type="ECO:0000256" key="2">
    <source>
        <dbReference type="SAM" id="SignalP"/>
    </source>
</evidence>
<keyword evidence="1" id="KW-0472">Membrane</keyword>
<name>A0A0H5REE6_9EUKA</name>
<feature type="signal peptide" evidence="2">
    <location>
        <begin position="1"/>
        <end position="22"/>
    </location>
</feature>
<dbReference type="EMBL" id="HACM01011470">
    <property type="protein sequence ID" value="CRZ11912.1"/>
    <property type="molecule type" value="Transcribed_RNA"/>
</dbReference>
<evidence type="ECO:0008006" key="4">
    <source>
        <dbReference type="Google" id="ProtNLM"/>
    </source>
</evidence>
<keyword evidence="1" id="KW-0812">Transmembrane</keyword>
<feature type="transmembrane region" description="Helical" evidence="1">
    <location>
        <begin position="292"/>
        <end position="311"/>
    </location>
</feature>
<dbReference type="AlphaFoldDB" id="A0A0H5REE6"/>
<feature type="transmembrane region" description="Helical" evidence="1">
    <location>
        <begin position="171"/>
        <end position="193"/>
    </location>
</feature>
<feature type="transmembrane region" description="Helical" evidence="1">
    <location>
        <begin position="323"/>
        <end position="342"/>
    </location>
</feature>
<feature type="chain" id="PRO_5005223277" description="G-protein coupled receptors family 3 profile domain-containing protein" evidence="2">
    <location>
        <begin position="23"/>
        <end position="428"/>
    </location>
</feature>
<evidence type="ECO:0000256" key="1">
    <source>
        <dbReference type="SAM" id="Phobius"/>
    </source>
</evidence>
<feature type="transmembrane region" description="Helical" evidence="1">
    <location>
        <begin position="213"/>
        <end position="236"/>
    </location>
</feature>
<keyword evidence="2" id="KW-0732">Signal</keyword>
<keyword evidence="1" id="KW-1133">Transmembrane helix</keyword>
<accession>A0A0H5REE6</accession>
<reference evidence="3" key="1">
    <citation type="submission" date="2015-04" db="EMBL/GenBank/DDBJ databases">
        <title>The genome sequence of the plant pathogenic Rhizarian Plasmodiophora brassicae reveals insights in its biotrophic life cycle and the origin of chitin synthesis.</title>
        <authorList>
            <person name="Schwelm A."/>
            <person name="Fogelqvist J."/>
            <person name="Knaust A."/>
            <person name="Julke S."/>
            <person name="Lilja T."/>
            <person name="Dhandapani V."/>
            <person name="Bonilla-Rosso G."/>
            <person name="Karlsson M."/>
            <person name="Shevchenko A."/>
            <person name="Choi S.R."/>
            <person name="Kim H.G."/>
            <person name="Park J.Y."/>
            <person name="Lim Y.P."/>
            <person name="Ludwig-Muller J."/>
            <person name="Dixelius C."/>
        </authorList>
    </citation>
    <scope>NUCLEOTIDE SEQUENCE</scope>
    <source>
        <tissue evidence="3">Potato root galls</tissue>
    </source>
</reference>
<organism evidence="3">
    <name type="scientific">Spongospora subterranea</name>
    <dbReference type="NCBI Taxonomy" id="70186"/>
    <lineage>
        <taxon>Eukaryota</taxon>
        <taxon>Sar</taxon>
        <taxon>Rhizaria</taxon>
        <taxon>Endomyxa</taxon>
        <taxon>Phytomyxea</taxon>
        <taxon>Plasmodiophorida</taxon>
        <taxon>Plasmodiophoridae</taxon>
        <taxon>Spongospora</taxon>
    </lineage>
</organism>
<evidence type="ECO:0000313" key="3">
    <source>
        <dbReference type="EMBL" id="CRZ11912.1"/>
    </source>
</evidence>